<dbReference type="SUPFAM" id="SSF56059">
    <property type="entry name" value="Glutathione synthetase ATP-binding domain-like"/>
    <property type="match status" value="1"/>
</dbReference>
<accession>A0ABW0YWC2</accession>
<dbReference type="EMBL" id="JBHSPB010000006">
    <property type="protein sequence ID" value="MFC5720806.1"/>
    <property type="molecule type" value="Genomic_DNA"/>
</dbReference>
<evidence type="ECO:0000313" key="1">
    <source>
        <dbReference type="EMBL" id="MFC5720806.1"/>
    </source>
</evidence>
<gene>
    <name evidence="1" type="ORF">ACFP1Z_11580</name>
</gene>
<proteinExistence type="predicted"/>
<reference evidence="2" key="1">
    <citation type="journal article" date="2019" name="Int. J. Syst. Evol. Microbiol.">
        <title>The Global Catalogue of Microorganisms (GCM) 10K type strain sequencing project: providing services to taxonomists for standard genome sequencing and annotation.</title>
        <authorList>
            <consortium name="The Broad Institute Genomics Platform"/>
            <consortium name="The Broad Institute Genome Sequencing Center for Infectious Disease"/>
            <person name="Wu L."/>
            <person name="Ma J."/>
        </authorList>
    </citation>
    <scope>NUCLEOTIDE SEQUENCE [LARGE SCALE GENOMIC DNA]</scope>
    <source>
        <strain evidence="2">CGMCC 4.7304</strain>
    </source>
</reference>
<evidence type="ECO:0008006" key="3">
    <source>
        <dbReference type="Google" id="ProtNLM"/>
    </source>
</evidence>
<protein>
    <recommendedName>
        <fullName evidence="3">Circularly permuted type 2 ATP-grasp protein</fullName>
    </recommendedName>
</protein>
<sequence>MNRTTARYLELCRTDGGALSTAVTGAELPGPLRGARLLARPLFVEEPVLRAAADDLLALFDVLTSLPDRLFDGDLDAYWAALGGEPRLAPLLRRYAPGKPAARFGRADLSCGEDGFALLEFNIAGGVGGIELGELPGALLAEEPFARFAAQHGLGHVRTGARVAATLRAVAPRPDPVVALVLAPGALDHYRPLLAPTVEVLHGQGLQTVLGELGEVREKNGKLYIGRHRADVLLRHFSVDDTIGYEECADAVTRAHRSGDATLWTPLDSTLYANKGALALLSDPRCDPVLSASERRLTDRILPWTRLLTPELAEQCRTGREHLVLKPCRGFAGAGIVAGWNSTDREWADALRRCADGAHVVQRRIAPLPEPVVDPRTGTTEDWLPVWGLYVTPDGYGGNAVRAQPATGTGVIGYSTSTATRATVAFSCRPDAQPAPADPGAVDP</sequence>
<dbReference type="RefSeq" id="WP_390315991.1">
    <property type="nucleotide sequence ID" value="NZ_JBHSPB010000006.1"/>
</dbReference>
<comment type="caution">
    <text evidence="1">The sequence shown here is derived from an EMBL/GenBank/DDBJ whole genome shotgun (WGS) entry which is preliminary data.</text>
</comment>
<name>A0ABW0YWC2_9ACTN</name>
<dbReference type="Proteomes" id="UP001596083">
    <property type="component" value="Unassembled WGS sequence"/>
</dbReference>
<keyword evidence="2" id="KW-1185">Reference proteome</keyword>
<evidence type="ECO:0000313" key="2">
    <source>
        <dbReference type="Proteomes" id="UP001596083"/>
    </source>
</evidence>
<organism evidence="1 2">
    <name type="scientific">Streptomyces gamaensis</name>
    <dbReference type="NCBI Taxonomy" id="1763542"/>
    <lineage>
        <taxon>Bacteria</taxon>
        <taxon>Bacillati</taxon>
        <taxon>Actinomycetota</taxon>
        <taxon>Actinomycetes</taxon>
        <taxon>Kitasatosporales</taxon>
        <taxon>Streptomycetaceae</taxon>
        <taxon>Streptomyces</taxon>
    </lineage>
</organism>